<dbReference type="EMBL" id="BK016192">
    <property type="protein sequence ID" value="DAG01429.1"/>
    <property type="molecule type" value="Genomic_DNA"/>
</dbReference>
<reference evidence="1" key="1">
    <citation type="journal article" date="2021" name="Proc. Natl. Acad. Sci. U.S.A.">
        <title>A Catalog of Tens of Thousands of Viruses from Human Metagenomes Reveals Hidden Associations with Chronic Diseases.</title>
        <authorList>
            <person name="Tisza M.J."/>
            <person name="Buck C.B."/>
        </authorList>
    </citation>
    <scope>NUCLEOTIDE SEQUENCE</scope>
    <source>
        <strain evidence="1">CteDy1</strain>
    </source>
</reference>
<name>A0A8S5V3Z9_9CAUD</name>
<organism evidence="1">
    <name type="scientific">Siphoviridae sp. cteDy1</name>
    <dbReference type="NCBI Taxonomy" id="2825587"/>
    <lineage>
        <taxon>Viruses</taxon>
        <taxon>Duplodnaviria</taxon>
        <taxon>Heunggongvirae</taxon>
        <taxon>Uroviricota</taxon>
        <taxon>Caudoviricetes</taxon>
    </lineage>
</organism>
<proteinExistence type="predicted"/>
<accession>A0A8S5V3Z9</accession>
<protein>
    <submittedName>
        <fullName evidence="1">Uncharacterized protein</fullName>
    </submittedName>
</protein>
<sequence>MAIKYPITATKQFPGIHKALTRIVSRNFT</sequence>
<evidence type="ECO:0000313" key="1">
    <source>
        <dbReference type="EMBL" id="DAG01429.1"/>
    </source>
</evidence>